<name>A0ABU1NIF3_9BURK</name>
<dbReference type="Gene3D" id="2.40.50.140">
    <property type="entry name" value="Nucleic acid-binding proteins"/>
    <property type="match status" value="1"/>
</dbReference>
<keyword evidence="3" id="KW-1185">Reference proteome</keyword>
<dbReference type="EMBL" id="JAVDRF010000009">
    <property type="protein sequence ID" value="MDR6538240.1"/>
    <property type="molecule type" value="Genomic_DNA"/>
</dbReference>
<dbReference type="SUPFAM" id="SSF50249">
    <property type="entry name" value="Nucleic acid-binding proteins"/>
    <property type="match status" value="1"/>
</dbReference>
<comment type="function">
    <text evidence="1">Involved in the restart of stalled replication forks, which reloads the replicative helicase on sites other than the origin of replication; the PriA-PriB pathway is the major replication restart pathway. During primosome assembly it facilitates complex formation between PriA and DnaT on DNA; stabilizes PriA on DNA. Stimulates the DNA unwinding activity of PriA helicase.</text>
</comment>
<keyword evidence="1" id="KW-0238">DNA-binding</keyword>
<dbReference type="RefSeq" id="WP_309904842.1">
    <property type="nucleotide sequence ID" value="NZ_JAVDRF010000009.1"/>
</dbReference>
<comment type="subunit">
    <text evidence="1">Homodimer. Interacts with PriA and DnaT. Component of the replication restart primosome. Primosome assembly occurs via a 'hand-off' mechanism. PriA binds to replication forks, subsequently PriB then DnaT bind; DnaT then displaces ssDNA to generate the helicase loading substrate.</text>
</comment>
<organism evidence="2 3">
    <name type="scientific">Variovorax soli</name>
    <dbReference type="NCBI Taxonomy" id="376815"/>
    <lineage>
        <taxon>Bacteria</taxon>
        <taxon>Pseudomonadati</taxon>
        <taxon>Pseudomonadota</taxon>
        <taxon>Betaproteobacteria</taxon>
        <taxon>Burkholderiales</taxon>
        <taxon>Comamonadaceae</taxon>
        <taxon>Variovorax</taxon>
    </lineage>
</organism>
<dbReference type="InterPro" id="IPR023646">
    <property type="entry name" value="Prisomal_replication_PriB"/>
</dbReference>
<dbReference type="Pfam" id="PF22657">
    <property type="entry name" value="SSB_1"/>
    <property type="match status" value="1"/>
</dbReference>
<dbReference type="HAMAP" id="MF_00720">
    <property type="entry name" value="PriB"/>
    <property type="match status" value="1"/>
</dbReference>
<dbReference type="NCBIfam" id="TIGR04418">
    <property type="entry name" value="PriB_gamma"/>
    <property type="match status" value="1"/>
</dbReference>
<dbReference type="Proteomes" id="UP001184230">
    <property type="component" value="Unassembled WGS sequence"/>
</dbReference>
<evidence type="ECO:0000313" key="3">
    <source>
        <dbReference type="Proteomes" id="UP001184230"/>
    </source>
</evidence>
<accession>A0ABU1NIF3</accession>
<protein>
    <recommendedName>
        <fullName evidence="1">Replication restart protein PriB</fullName>
    </recommendedName>
</protein>
<gene>
    <name evidence="1" type="primary">priB</name>
    <name evidence="2" type="ORF">J2739_004027</name>
</gene>
<comment type="caution">
    <text evidence="2">The sequence shown here is derived from an EMBL/GenBank/DDBJ whole genome shotgun (WGS) entry which is preliminary data.</text>
</comment>
<evidence type="ECO:0000313" key="2">
    <source>
        <dbReference type="EMBL" id="MDR6538240.1"/>
    </source>
</evidence>
<keyword evidence="1" id="KW-0639">Primosome</keyword>
<sequence length="100" mass="10747">MSAAAANQLVLTACVAELGALRFTPAGLPAIDLRLEHESTMTEAAQPRQVKAALKAVAFGAVAERLARQALGSLWRFQGFLATPRNGKHPVLHIQDFQQD</sequence>
<comment type="similarity">
    <text evidence="1">Belongs to the PriB family.</text>
</comment>
<evidence type="ECO:0000256" key="1">
    <source>
        <dbReference type="HAMAP-Rule" id="MF_00720"/>
    </source>
</evidence>
<proteinExistence type="inferred from homology"/>
<reference evidence="2 3" key="1">
    <citation type="submission" date="2023-07" db="EMBL/GenBank/DDBJ databases">
        <title>Sorghum-associated microbial communities from plants grown in Nebraska, USA.</title>
        <authorList>
            <person name="Schachtman D."/>
        </authorList>
    </citation>
    <scope>NUCLEOTIDE SEQUENCE [LARGE SCALE GENOMIC DNA]</scope>
    <source>
        <strain evidence="2 3">DS1781</strain>
    </source>
</reference>
<dbReference type="PIRSF" id="PIRSF003135">
    <property type="entry name" value="Primosomal_n"/>
    <property type="match status" value="1"/>
</dbReference>
<keyword evidence="1" id="KW-0235">DNA replication</keyword>
<dbReference type="InterPro" id="IPR012340">
    <property type="entry name" value="NA-bd_OB-fold"/>
</dbReference>